<proteinExistence type="predicted"/>
<dbReference type="PROSITE" id="PS50005">
    <property type="entry name" value="TPR"/>
    <property type="match status" value="1"/>
</dbReference>
<dbReference type="InterPro" id="IPR019734">
    <property type="entry name" value="TPR_rpt"/>
</dbReference>
<feature type="repeat" description="TPR" evidence="1">
    <location>
        <begin position="113"/>
        <end position="146"/>
    </location>
</feature>
<dbReference type="EMBL" id="JAFCIX010000074">
    <property type="protein sequence ID" value="KAH6599234.1"/>
    <property type="molecule type" value="Genomic_DNA"/>
</dbReference>
<evidence type="ECO:0000313" key="3">
    <source>
        <dbReference type="Proteomes" id="UP001648503"/>
    </source>
</evidence>
<dbReference type="PANTHER" id="PTHR44809">
    <property type="match status" value="1"/>
</dbReference>
<keyword evidence="3" id="KW-1185">Reference proteome</keyword>
<dbReference type="Gene3D" id="1.25.40.10">
    <property type="entry name" value="Tetratricopeptide repeat domain"/>
    <property type="match status" value="1"/>
</dbReference>
<dbReference type="PANTHER" id="PTHR44809:SF1">
    <property type="entry name" value="PROTEIN O-MANNOSYL-TRANSFERASE TMTC1"/>
    <property type="match status" value="1"/>
</dbReference>
<dbReference type="Proteomes" id="UP001648503">
    <property type="component" value="Unassembled WGS sequence"/>
</dbReference>
<name>A0ABQ8FJ87_9FUNG</name>
<keyword evidence="1" id="KW-0802">TPR repeat</keyword>
<dbReference type="InterPro" id="IPR011990">
    <property type="entry name" value="TPR-like_helical_dom_sf"/>
</dbReference>
<evidence type="ECO:0000256" key="1">
    <source>
        <dbReference type="PROSITE-ProRule" id="PRU00339"/>
    </source>
</evidence>
<dbReference type="SMART" id="SM00028">
    <property type="entry name" value="TPR"/>
    <property type="match status" value="4"/>
</dbReference>
<dbReference type="Pfam" id="PF14559">
    <property type="entry name" value="TPR_19"/>
    <property type="match status" value="1"/>
</dbReference>
<dbReference type="SUPFAM" id="SSF48452">
    <property type="entry name" value="TPR-like"/>
    <property type="match status" value="1"/>
</dbReference>
<protein>
    <recommendedName>
        <fullName evidence="4">TPR-like protein</fullName>
    </recommendedName>
</protein>
<comment type="caution">
    <text evidence="2">The sequence shown here is derived from an EMBL/GenBank/DDBJ whole genome shotgun (WGS) entry which is preliminary data.</text>
</comment>
<reference evidence="2 3" key="1">
    <citation type="submission" date="2021-02" db="EMBL/GenBank/DDBJ databases">
        <title>Variation within the Batrachochytrium salamandrivorans European outbreak.</title>
        <authorList>
            <person name="Kelly M."/>
            <person name="Pasmans F."/>
            <person name="Shea T.P."/>
            <person name="Munoz J.F."/>
            <person name="Carranza S."/>
            <person name="Cuomo C.A."/>
            <person name="Martel A."/>
        </authorList>
    </citation>
    <scope>NUCLEOTIDE SEQUENCE [LARGE SCALE GENOMIC DNA]</scope>
    <source>
        <strain evidence="2 3">AMFP18/2</strain>
    </source>
</reference>
<gene>
    <name evidence="2" type="ORF">BASA50_003177</name>
</gene>
<dbReference type="Pfam" id="PF13432">
    <property type="entry name" value="TPR_16"/>
    <property type="match status" value="1"/>
</dbReference>
<organism evidence="2 3">
    <name type="scientific">Batrachochytrium salamandrivorans</name>
    <dbReference type="NCBI Taxonomy" id="1357716"/>
    <lineage>
        <taxon>Eukaryota</taxon>
        <taxon>Fungi</taxon>
        <taxon>Fungi incertae sedis</taxon>
        <taxon>Chytridiomycota</taxon>
        <taxon>Chytridiomycota incertae sedis</taxon>
        <taxon>Chytridiomycetes</taxon>
        <taxon>Rhizophydiales</taxon>
        <taxon>Rhizophydiales incertae sedis</taxon>
        <taxon>Batrachochytrium</taxon>
    </lineage>
</organism>
<dbReference type="InterPro" id="IPR052943">
    <property type="entry name" value="TMTC_O-mannosyl-trnsfr"/>
</dbReference>
<accession>A0ABQ8FJ87</accession>
<evidence type="ECO:0008006" key="4">
    <source>
        <dbReference type="Google" id="ProtNLM"/>
    </source>
</evidence>
<sequence>MSCLRLGCVAVVAAQSKRMASQTIRSPLLRPRLNAHSLFMAAHTIQRDSVSSRGLMYTSYTRAAVVPEMPGAADPLTTKAREWYNTGLTMWNNDDIPGAIDAFEKSLHTQPNSDAYFNLGNCLYTQGKHESALTQWKLSLDLLPRTDAHVNIANVHAIIKKDLATAVPHYEAALKITPEDGEVHYNYGVVLDAASRLEEAIHHYQQARKLGVEVADKNLRNALAKLIGQKAK</sequence>
<evidence type="ECO:0000313" key="2">
    <source>
        <dbReference type="EMBL" id="KAH6599234.1"/>
    </source>
</evidence>